<sequence length="431" mass="46282">MDELGNILIAGTGPVAVQSAVLLGRLPGELGIAGRESGRSAAFFAALEANAGTVRAEVQNAGHAALAGECRIEQRFRGYGSVAGRWDTLVLTVTADAYLPVLRQLAGEVLRGFERIVLLSPTLGSGSLVREYARAQGADPEVVSFSSYLGDTRWPEGTPGASVLTAGAKARIYAGSSRGASPGLRRLRAVHEAAGTELQILGLPAEAEARNISLYVHPALFMNEVALRAVFAAGQPPRYVYKLYPEGPVTPLMIHTMVEQWRELSAIVAALGGRGVNLLSFMLHDGYPVHPQSIDPADVAAFEQLPAIHQEYLVYVRYASLLVDPFSEPSADGRYFDFSAIPIRPIFRNDSGHWDVPRMPKEDYYRTKIIQGVARHLEVPCPTIDDLLDAYEDALTQAAQGLAGQPRSAAFTVQDFGEDLGMIRAGIGCAA</sequence>
<dbReference type="InterPro" id="IPR016935">
    <property type="entry name" value="Opine_metallophore_DH"/>
</dbReference>
<gene>
    <name evidence="1" type="ORF">JOF46_003458</name>
</gene>
<protein>
    <recommendedName>
        <fullName evidence="3">DUF2338 family protein</fullName>
    </recommendedName>
</protein>
<dbReference type="EMBL" id="JAGIOE010000001">
    <property type="protein sequence ID" value="MBP2375546.1"/>
    <property type="molecule type" value="Genomic_DNA"/>
</dbReference>
<evidence type="ECO:0008006" key="3">
    <source>
        <dbReference type="Google" id="ProtNLM"/>
    </source>
</evidence>
<accession>A0ABS4WH55</accession>
<proteinExistence type="predicted"/>
<name>A0ABS4WH55_9MICC</name>
<reference evidence="1 2" key="1">
    <citation type="submission" date="2021-03" db="EMBL/GenBank/DDBJ databases">
        <title>Sequencing the genomes of 1000 actinobacteria strains.</title>
        <authorList>
            <person name="Klenk H.-P."/>
        </authorList>
    </citation>
    <scope>NUCLEOTIDE SEQUENCE [LARGE SCALE GENOMIC DNA]</scope>
    <source>
        <strain evidence="1 2">DSM 15454</strain>
    </source>
</reference>
<organism evidence="1 2">
    <name type="scientific">Paeniglutamicibacter psychrophenolicus</name>
    <dbReference type="NCBI Taxonomy" id="257454"/>
    <lineage>
        <taxon>Bacteria</taxon>
        <taxon>Bacillati</taxon>
        <taxon>Actinomycetota</taxon>
        <taxon>Actinomycetes</taxon>
        <taxon>Micrococcales</taxon>
        <taxon>Micrococcaceae</taxon>
        <taxon>Paeniglutamicibacter</taxon>
    </lineage>
</organism>
<dbReference type="RefSeq" id="WP_209909356.1">
    <property type="nucleotide sequence ID" value="NZ_BAAAMI010000013.1"/>
</dbReference>
<evidence type="ECO:0000313" key="2">
    <source>
        <dbReference type="Proteomes" id="UP000766570"/>
    </source>
</evidence>
<dbReference type="Proteomes" id="UP000766570">
    <property type="component" value="Unassembled WGS sequence"/>
</dbReference>
<comment type="caution">
    <text evidence="1">The sequence shown here is derived from an EMBL/GenBank/DDBJ whole genome shotgun (WGS) entry which is preliminary data.</text>
</comment>
<dbReference type="Pfam" id="PF10100">
    <property type="entry name" value="Staph_opine_DH"/>
    <property type="match status" value="1"/>
</dbReference>
<evidence type="ECO:0000313" key="1">
    <source>
        <dbReference type="EMBL" id="MBP2375546.1"/>
    </source>
</evidence>
<keyword evidence="2" id="KW-1185">Reference proteome</keyword>